<evidence type="ECO:0000256" key="3">
    <source>
        <dbReference type="ARBA" id="ARBA00022679"/>
    </source>
</evidence>
<evidence type="ECO:0000256" key="1">
    <source>
        <dbReference type="ARBA" id="ARBA00004852"/>
    </source>
</evidence>
<dbReference type="PRINTS" id="PR00101">
    <property type="entry name" value="ATCASE"/>
</dbReference>
<dbReference type="UniPathway" id="UPA00070">
    <property type="reaction ID" value="UER00116"/>
</dbReference>
<reference evidence="7" key="2">
    <citation type="journal article" date="2014" name="ISME J.">
        <title>Microbial stratification in low pH oxic and suboxic macroscopic growths along an acid mine drainage.</title>
        <authorList>
            <person name="Mendez-Garcia C."/>
            <person name="Mesa V."/>
            <person name="Sprenger R.R."/>
            <person name="Richter M."/>
            <person name="Diez M.S."/>
            <person name="Solano J."/>
            <person name="Bargiela R."/>
            <person name="Golyshina O.V."/>
            <person name="Manteca A."/>
            <person name="Ramos J.L."/>
            <person name="Gallego J.R."/>
            <person name="Llorente I."/>
            <person name="Martins Dos Santos V.A."/>
            <person name="Jensen O.N."/>
            <person name="Pelaez A.I."/>
            <person name="Sanchez J."/>
            <person name="Ferrer M."/>
        </authorList>
    </citation>
    <scope>NUCLEOTIDE SEQUENCE</scope>
</reference>
<dbReference type="GO" id="GO:0044205">
    <property type="term" value="P:'de novo' UMP biosynthetic process"/>
    <property type="evidence" value="ECO:0007669"/>
    <property type="project" value="UniProtKB-UniPathway"/>
</dbReference>
<keyword evidence="3 7" id="KW-0808">Transferase</keyword>
<name>T1D6L1_9ZZZZ</name>
<protein>
    <recommendedName>
        <fullName evidence="2">aspartate carbamoyltransferase</fullName>
        <ecNumber evidence="2">2.1.3.2</ecNumber>
    </recommendedName>
</protein>
<dbReference type="PANTHER" id="PTHR45753">
    <property type="entry name" value="ORNITHINE CARBAMOYLTRANSFERASE, MITOCHONDRIAL"/>
    <property type="match status" value="1"/>
</dbReference>
<dbReference type="EMBL" id="AUZY01000892">
    <property type="protein sequence ID" value="EQD77059.1"/>
    <property type="molecule type" value="Genomic_DNA"/>
</dbReference>
<evidence type="ECO:0000313" key="7">
    <source>
        <dbReference type="EMBL" id="EQD77059.1"/>
    </source>
</evidence>
<dbReference type="InterPro" id="IPR036901">
    <property type="entry name" value="Asp/Orn_carbamoylTrfase_sf"/>
</dbReference>
<proteinExistence type="predicted"/>
<gene>
    <name evidence="7" type="ORF">B1B_01281</name>
</gene>
<reference evidence="7" key="1">
    <citation type="submission" date="2013-08" db="EMBL/GenBank/DDBJ databases">
        <authorList>
            <person name="Mendez C."/>
            <person name="Richter M."/>
            <person name="Ferrer M."/>
            <person name="Sanchez J."/>
        </authorList>
    </citation>
    <scope>NUCLEOTIDE SEQUENCE</scope>
</reference>
<accession>T1D6L1</accession>
<comment type="pathway">
    <text evidence="1">Pyrimidine metabolism; UMP biosynthesis via de novo pathway; (S)-dihydroorotate from bicarbonate: step 2/3.</text>
</comment>
<dbReference type="PANTHER" id="PTHR45753:SF6">
    <property type="entry name" value="ASPARTATE CARBAMOYLTRANSFERASE"/>
    <property type="match status" value="1"/>
</dbReference>
<evidence type="ECO:0000259" key="6">
    <source>
        <dbReference type="Pfam" id="PF00185"/>
    </source>
</evidence>
<evidence type="ECO:0000256" key="2">
    <source>
        <dbReference type="ARBA" id="ARBA00013008"/>
    </source>
</evidence>
<keyword evidence="4" id="KW-0665">Pyrimidine biosynthesis</keyword>
<sequence length="183" mass="20342">GQHPTQTLLDLATMEERFQTLVGLRVVLMGDLRYGRTVHSLAHALGLFGSELTLSSPERLSLPEEVRRDLDQMGAKVTEQPDLEKALRGADVLYVTRIQKERFGDLAEYAKVSGSYRLDPALLRNMKEKFAVMHPLPRVAEIPPEVDRSPHAVYFRQAFLAVPVRMALLSLILTGSVPPGGGR</sequence>
<dbReference type="GO" id="GO:0016597">
    <property type="term" value="F:amino acid binding"/>
    <property type="evidence" value="ECO:0007669"/>
    <property type="project" value="InterPro"/>
</dbReference>
<dbReference type="FunFam" id="3.40.50.1370:FF:000002">
    <property type="entry name" value="Aspartate carbamoyltransferase 2"/>
    <property type="match status" value="1"/>
</dbReference>
<comment type="caution">
    <text evidence="7">The sequence shown here is derived from an EMBL/GenBank/DDBJ whole genome shotgun (WGS) entry which is preliminary data.</text>
</comment>
<dbReference type="GO" id="GO:0006520">
    <property type="term" value="P:amino acid metabolic process"/>
    <property type="evidence" value="ECO:0007669"/>
    <property type="project" value="InterPro"/>
</dbReference>
<feature type="domain" description="Aspartate/ornithine carbamoyltransferase Asp/Orn-binding" evidence="6">
    <location>
        <begin position="23"/>
        <end position="171"/>
    </location>
</feature>
<dbReference type="InterPro" id="IPR006130">
    <property type="entry name" value="Asp/Orn_carbamoylTrfase"/>
</dbReference>
<dbReference type="Gene3D" id="3.40.50.1370">
    <property type="entry name" value="Aspartate/ornithine carbamoyltransferase"/>
    <property type="match status" value="2"/>
</dbReference>
<dbReference type="EC" id="2.1.3.2" evidence="2"/>
<dbReference type="SUPFAM" id="SSF53671">
    <property type="entry name" value="Aspartate/ornithine carbamoyltransferase"/>
    <property type="match status" value="1"/>
</dbReference>
<dbReference type="GO" id="GO:0004070">
    <property type="term" value="F:aspartate carbamoyltransferase activity"/>
    <property type="evidence" value="ECO:0007669"/>
    <property type="project" value="UniProtKB-EC"/>
</dbReference>
<organism evidence="7">
    <name type="scientific">mine drainage metagenome</name>
    <dbReference type="NCBI Taxonomy" id="410659"/>
    <lineage>
        <taxon>unclassified sequences</taxon>
        <taxon>metagenomes</taxon>
        <taxon>ecological metagenomes</taxon>
    </lineage>
</organism>
<dbReference type="AlphaFoldDB" id="T1D6L1"/>
<dbReference type="GO" id="GO:0005829">
    <property type="term" value="C:cytosol"/>
    <property type="evidence" value="ECO:0007669"/>
    <property type="project" value="TreeGrafter"/>
</dbReference>
<dbReference type="InterPro" id="IPR006131">
    <property type="entry name" value="Asp_carbamoyltransf_Asp/Orn-bd"/>
</dbReference>
<dbReference type="PRINTS" id="PR00100">
    <property type="entry name" value="AOTCASE"/>
</dbReference>
<evidence type="ECO:0000256" key="4">
    <source>
        <dbReference type="ARBA" id="ARBA00022975"/>
    </source>
</evidence>
<dbReference type="Pfam" id="PF00185">
    <property type="entry name" value="OTCace"/>
    <property type="match status" value="1"/>
</dbReference>
<comment type="catalytic activity">
    <reaction evidence="5">
        <text>carbamoyl phosphate + L-aspartate = N-carbamoyl-L-aspartate + phosphate + H(+)</text>
        <dbReference type="Rhea" id="RHEA:20013"/>
        <dbReference type="ChEBI" id="CHEBI:15378"/>
        <dbReference type="ChEBI" id="CHEBI:29991"/>
        <dbReference type="ChEBI" id="CHEBI:32814"/>
        <dbReference type="ChEBI" id="CHEBI:43474"/>
        <dbReference type="ChEBI" id="CHEBI:58228"/>
        <dbReference type="EC" id="2.1.3.2"/>
    </reaction>
</comment>
<feature type="non-terminal residue" evidence="7">
    <location>
        <position position="1"/>
    </location>
</feature>
<evidence type="ECO:0000256" key="5">
    <source>
        <dbReference type="ARBA" id="ARBA00048859"/>
    </source>
</evidence>